<proteinExistence type="predicted"/>
<evidence type="ECO:0000313" key="1">
    <source>
        <dbReference type="EMBL" id="MCL3787281.1"/>
    </source>
</evidence>
<keyword evidence="2" id="KW-1185">Reference proteome</keyword>
<name>A0ABT0NGG8_9FIRM</name>
<comment type="caution">
    <text evidence="1">The sequence shown here is derived from an EMBL/GenBank/DDBJ whole genome shotgun (WGS) entry which is preliminary data.</text>
</comment>
<evidence type="ECO:0000313" key="2">
    <source>
        <dbReference type="Proteomes" id="UP001056693"/>
    </source>
</evidence>
<dbReference type="Proteomes" id="UP001056693">
    <property type="component" value="Unassembled WGS sequence"/>
</dbReference>
<organism evidence="1 2">
    <name type="scientific">Ruminococcus bromii</name>
    <dbReference type="NCBI Taxonomy" id="40518"/>
    <lineage>
        <taxon>Bacteria</taxon>
        <taxon>Bacillati</taxon>
        <taxon>Bacillota</taxon>
        <taxon>Clostridia</taxon>
        <taxon>Eubacteriales</taxon>
        <taxon>Oscillospiraceae</taxon>
        <taxon>Ruminococcus</taxon>
    </lineage>
</organism>
<sequence length="68" mass="7938">MFGYIDKTAFLAWIKENFKGVLSTHFDYELAEGIIDYANSLEGNADLIDLIYEIFPEITREEIEKFII</sequence>
<gene>
    <name evidence="1" type="ORF">E2N93_04480</name>
</gene>
<accession>A0ABT0NGG8</accession>
<protein>
    <submittedName>
        <fullName evidence="1">Uncharacterized protein</fullName>
    </submittedName>
</protein>
<reference evidence="1 2" key="1">
    <citation type="submission" date="2019-03" db="EMBL/GenBank/DDBJ databases">
        <authorList>
            <person name="Molinero N."/>
            <person name="Sanchez B."/>
            <person name="Walker A."/>
            <person name="Duncan S."/>
            <person name="Delgado S."/>
            <person name="Margolles A."/>
        </authorList>
    </citation>
    <scope>NUCLEOTIDE SEQUENCE [LARGE SCALE GENOMIC DNA]</scope>
    <source>
        <strain evidence="1 2">IPLA60002</strain>
    </source>
</reference>
<dbReference type="EMBL" id="SNUZ01000007">
    <property type="protein sequence ID" value="MCL3787281.1"/>
    <property type="molecule type" value="Genomic_DNA"/>
</dbReference>
<dbReference type="RefSeq" id="WP_249376265.1">
    <property type="nucleotide sequence ID" value="NZ_SNUZ01000007.1"/>
</dbReference>